<evidence type="ECO:0000256" key="10">
    <source>
        <dbReference type="ARBA" id="ARBA00022840"/>
    </source>
</evidence>
<dbReference type="GO" id="GO:0005524">
    <property type="term" value="F:ATP binding"/>
    <property type="evidence" value="ECO:0007669"/>
    <property type="project" value="UniProtKB-KW"/>
</dbReference>
<dbReference type="InterPro" id="IPR004358">
    <property type="entry name" value="Sig_transdc_His_kin-like_C"/>
</dbReference>
<dbReference type="Pfam" id="PF00512">
    <property type="entry name" value="HisKA"/>
    <property type="match status" value="1"/>
</dbReference>
<keyword evidence="12" id="KW-0902">Two-component regulatory system</keyword>
<dbReference type="PANTHER" id="PTHR45339">
    <property type="entry name" value="HYBRID SIGNAL TRANSDUCTION HISTIDINE KINASE J"/>
    <property type="match status" value="1"/>
</dbReference>
<dbReference type="InterPro" id="IPR036097">
    <property type="entry name" value="HisK_dim/P_sf"/>
</dbReference>
<dbReference type="EMBL" id="PRLG01000029">
    <property type="protein sequence ID" value="PYY26228.1"/>
    <property type="molecule type" value="Genomic_DNA"/>
</dbReference>
<keyword evidence="8" id="KW-0547">Nucleotide-binding</keyword>
<dbReference type="SUPFAM" id="SSF47384">
    <property type="entry name" value="Homodimeric domain of signal transducing histidine kinase"/>
    <property type="match status" value="1"/>
</dbReference>
<dbReference type="SMART" id="SM00387">
    <property type="entry name" value="HATPase_c"/>
    <property type="match status" value="1"/>
</dbReference>
<proteinExistence type="inferred from homology"/>
<dbReference type="Gene3D" id="3.30.565.10">
    <property type="entry name" value="Histidine kinase-like ATPase, C-terminal domain"/>
    <property type="match status" value="1"/>
</dbReference>
<evidence type="ECO:0000256" key="3">
    <source>
        <dbReference type="ARBA" id="ARBA00006402"/>
    </source>
</evidence>
<comment type="catalytic activity">
    <reaction evidence="1">
        <text>ATP + protein L-histidine = ADP + protein N-phospho-L-histidine.</text>
        <dbReference type="EC" id="2.7.13.3"/>
    </reaction>
</comment>
<dbReference type="SUPFAM" id="SSF55874">
    <property type="entry name" value="ATPase domain of HSP90 chaperone/DNA topoisomerase II/histidine kinase"/>
    <property type="match status" value="1"/>
</dbReference>
<dbReference type="EC" id="2.7.13.3" evidence="4"/>
<evidence type="ECO:0000256" key="14">
    <source>
        <dbReference type="ARBA" id="ARBA00074306"/>
    </source>
</evidence>
<evidence type="ECO:0000256" key="8">
    <source>
        <dbReference type="ARBA" id="ARBA00022741"/>
    </source>
</evidence>
<evidence type="ECO:0000256" key="11">
    <source>
        <dbReference type="ARBA" id="ARBA00022989"/>
    </source>
</evidence>
<evidence type="ECO:0000313" key="17">
    <source>
        <dbReference type="Proteomes" id="UP000247459"/>
    </source>
</evidence>
<sequence length="461" mass="52300">MNKQAVPLNSLTSVTDGGHIIYLFEDFDRYVDNAVSYILTGIDQGHHILLIEEADTYLDIYNKLNDVISGDQLQYLHYANNVDYYGSRGDFSFQHILTHFHQVMGMVQENNMSIRTWANVMTWGEHSEDKIQGNLINYERQTCGVVREYGMVSVCAYNASAISSSLQLKMMREHEYIMTDVEFVKSPLYSHLPSEEVIFPSLSVQRRLLNEQKHLLIEKEAMEMANQVKSEFITTMNHEIRTPMNGVMGITDLLASTDLTDKQKEYVATLQRSGKSLLRIVNDILDYSKLDSNHEQLLKEAFSIREAVTDTLDILRVGILNKKLQANVSIDPDIPEILIGDDGRFRQVILNLLGNAVKFTDEGDISLEARRLSTDAGKVRLQFTVRDTGIGIPQDKRSQLFIPFHRVDNSVTRRTEGTGLGLAICHRIVQFMNGEIAIEAEDPTVRGTTITFTAEFDTYTA</sequence>
<dbReference type="PANTHER" id="PTHR45339:SF1">
    <property type="entry name" value="HYBRID SIGNAL TRANSDUCTION HISTIDINE KINASE J"/>
    <property type="match status" value="1"/>
</dbReference>
<keyword evidence="13" id="KW-0472">Membrane</keyword>
<dbReference type="PROSITE" id="PS50109">
    <property type="entry name" value="HIS_KIN"/>
    <property type="match status" value="1"/>
</dbReference>
<dbReference type="GO" id="GO:0016020">
    <property type="term" value="C:membrane"/>
    <property type="evidence" value="ECO:0007669"/>
    <property type="project" value="UniProtKB-SubCell"/>
</dbReference>
<name>A0A2W0CEI7_9BACL</name>
<evidence type="ECO:0000256" key="2">
    <source>
        <dbReference type="ARBA" id="ARBA00004370"/>
    </source>
</evidence>
<dbReference type="GO" id="GO:0000155">
    <property type="term" value="F:phosphorelay sensor kinase activity"/>
    <property type="evidence" value="ECO:0007669"/>
    <property type="project" value="InterPro"/>
</dbReference>
<comment type="subcellular location">
    <subcellularLocation>
        <location evidence="2">Membrane</location>
    </subcellularLocation>
</comment>
<evidence type="ECO:0000256" key="4">
    <source>
        <dbReference type="ARBA" id="ARBA00012438"/>
    </source>
</evidence>
<dbReference type="InterPro" id="IPR025847">
    <property type="entry name" value="MEDS_domain"/>
</dbReference>
<gene>
    <name evidence="16" type="primary">tcsA</name>
    <name evidence="16" type="ORF">PIL02S_05618</name>
</gene>
<dbReference type="FunFam" id="1.10.287.130:FF:000004">
    <property type="entry name" value="Ethylene receptor 1"/>
    <property type="match status" value="1"/>
</dbReference>
<evidence type="ECO:0000256" key="9">
    <source>
        <dbReference type="ARBA" id="ARBA00022777"/>
    </source>
</evidence>
<evidence type="ECO:0000256" key="12">
    <source>
        <dbReference type="ARBA" id="ARBA00023012"/>
    </source>
</evidence>
<evidence type="ECO:0000256" key="5">
    <source>
        <dbReference type="ARBA" id="ARBA00022553"/>
    </source>
</evidence>
<keyword evidence="11" id="KW-1133">Transmembrane helix</keyword>
<evidence type="ECO:0000259" key="15">
    <source>
        <dbReference type="PROSITE" id="PS50109"/>
    </source>
</evidence>
<dbReference type="RefSeq" id="WP_110822264.1">
    <property type="nucleotide sequence ID" value="NZ_PRLG01000029.1"/>
</dbReference>
<comment type="similarity">
    <text evidence="3">In the N-terminal section; belongs to the phytochrome family.</text>
</comment>
<keyword evidence="9" id="KW-0418">Kinase</keyword>
<evidence type="ECO:0000256" key="7">
    <source>
        <dbReference type="ARBA" id="ARBA00022692"/>
    </source>
</evidence>
<dbReference type="InterPro" id="IPR003661">
    <property type="entry name" value="HisK_dim/P_dom"/>
</dbReference>
<dbReference type="InterPro" id="IPR036890">
    <property type="entry name" value="HATPase_C_sf"/>
</dbReference>
<dbReference type="CDD" id="cd00082">
    <property type="entry name" value="HisKA"/>
    <property type="match status" value="1"/>
</dbReference>
<reference evidence="16 17" key="1">
    <citation type="submission" date="2018-01" db="EMBL/GenBank/DDBJ databases">
        <title>Genome sequence of the PGP bacterium Paenibacillus illinoisensis E3.</title>
        <authorList>
            <person name="Rolli E."/>
            <person name="Marasco R."/>
            <person name="Bessem C."/>
            <person name="Michoud G."/>
            <person name="Gaiarsa S."/>
            <person name="Borin S."/>
            <person name="Daffonchio D."/>
        </authorList>
    </citation>
    <scope>NUCLEOTIDE SEQUENCE [LARGE SCALE GENOMIC DNA]</scope>
    <source>
        <strain evidence="16 17">E3</strain>
    </source>
</reference>
<keyword evidence="6 16" id="KW-0808">Transferase</keyword>
<evidence type="ECO:0000256" key="1">
    <source>
        <dbReference type="ARBA" id="ARBA00000085"/>
    </source>
</evidence>
<dbReference type="Gene3D" id="1.10.287.130">
    <property type="match status" value="1"/>
</dbReference>
<dbReference type="Pfam" id="PF02518">
    <property type="entry name" value="HATPase_c"/>
    <property type="match status" value="1"/>
</dbReference>
<evidence type="ECO:0000313" key="16">
    <source>
        <dbReference type="EMBL" id="PYY26228.1"/>
    </source>
</evidence>
<dbReference type="InterPro" id="IPR003594">
    <property type="entry name" value="HATPase_dom"/>
</dbReference>
<keyword evidence="5" id="KW-0597">Phosphoprotein</keyword>
<dbReference type="Proteomes" id="UP000247459">
    <property type="component" value="Unassembled WGS sequence"/>
</dbReference>
<keyword evidence="7" id="KW-0812">Transmembrane</keyword>
<dbReference type="CDD" id="cd16922">
    <property type="entry name" value="HATPase_EvgS-ArcB-TorS-like"/>
    <property type="match status" value="1"/>
</dbReference>
<protein>
    <recommendedName>
        <fullName evidence="14">Circadian input-output histidine kinase CikA</fullName>
        <ecNumber evidence="4">2.7.13.3</ecNumber>
    </recommendedName>
</protein>
<comment type="caution">
    <text evidence="16">The sequence shown here is derived from an EMBL/GenBank/DDBJ whole genome shotgun (WGS) entry which is preliminary data.</text>
</comment>
<evidence type="ECO:0000256" key="13">
    <source>
        <dbReference type="ARBA" id="ARBA00023136"/>
    </source>
</evidence>
<dbReference type="OrthoDB" id="9815750at2"/>
<evidence type="ECO:0000256" key="6">
    <source>
        <dbReference type="ARBA" id="ARBA00022679"/>
    </source>
</evidence>
<dbReference type="Pfam" id="PF14417">
    <property type="entry name" value="MEDS"/>
    <property type="match status" value="1"/>
</dbReference>
<accession>A0A2W0CEI7</accession>
<dbReference type="AlphaFoldDB" id="A0A2W0CEI7"/>
<dbReference type="InterPro" id="IPR005467">
    <property type="entry name" value="His_kinase_dom"/>
</dbReference>
<feature type="domain" description="Histidine kinase" evidence="15">
    <location>
        <begin position="235"/>
        <end position="458"/>
    </location>
</feature>
<dbReference type="FunFam" id="3.30.565.10:FF:000010">
    <property type="entry name" value="Sensor histidine kinase RcsC"/>
    <property type="match status" value="1"/>
</dbReference>
<keyword evidence="10" id="KW-0067">ATP-binding</keyword>
<dbReference type="PRINTS" id="PR00344">
    <property type="entry name" value="BCTRLSENSOR"/>
</dbReference>
<dbReference type="SMART" id="SM00388">
    <property type="entry name" value="HisKA"/>
    <property type="match status" value="1"/>
</dbReference>
<organism evidence="16 17">
    <name type="scientific">Paenibacillus illinoisensis</name>
    <dbReference type="NCBI Taxonomy" id="59845"/>
    <lineage>
        <taxon>Bacteria</taxon>
        <taxon>Bacillati</taxon>
        <taxon>Bacillota</taxon>
        <taxon>Bacilli</taxon>
        <taxon>Bacillales</taxon>
        <taxon>Paenibacillaceae</taxon>
        <taxon>Paenibacillus</taxon>
    </lineage>
</organism>